<reference evidence="1 2" key="1">
    <citation type="submission" date="2019-02" db="EMBL/GenBank/DDBJ databases">
        <authorList>
            <person name="Feng G."/>
        </authorList>
    </citation>
    <scope>NUCLEOTIDE SEQUENCE [LARGE SCALE GENOMIC DNA]</scope>
    <source>
        <strain evidence="1 2">CCTCC AB 2011146</strain>
    </source>
</reference>
<name>A0A8G1ZEB9_9SPHN</name>
<dbReference type="AlphaFoldDB" id="A0A8G1ZEB9"/>
<evidence type="ECO:0000313" key="1">
    <source>
        <dbReference type="EMBL" id="RYM09230.1"/>
    </source>
</evidence>
<comment type="caution">
    <text evidence="1">The sequence shown here is derived from an EMBL/GenBank/DDBJ whole genome shotgun (WGS) entry which is preliminary data.</text>
</comment>
<dbReference type="Proteomes" id="UP000291572">
    <property type="component" value="Unassembled WGS sequence"/>
</dbReference>
<accession>A0A8G1ZEB9</accession>
<dbReference type="EMBL" id="SEOO01000025">
    <property type="protein sequence ID" value="RYM09230.1"/>
    <property type="molecule type" value="Genomic_DNA"/>
</dbReference>
<organism evidence="1 2">
    <name type="scientific">Sphingobium cupriresistens</name>
    <dbReference type="NCBI Taxonomy" id="1132417"/>
    <lineage>
        <taxon>Bacteria</taxon>
        <taxon>Pseudomonadati</taxon>
        <taxon>Pseudomonadota</taxon>
        <taxon>Alphaproteobacteria</taxon>
        <taxon>Sphingomonadales</taxon>
        <taxon>Sphingomonadaceae</taxon>
        <taxon>Sphingobium</taxon>
    </lineage>
</organism>
<proteinExistence type="predicted"/>
<dbReference type="OrthoDB" id="7510721at2"/>
<gene>
    <name evidence="1" type="ORF">EWH12_14815</name>
</gene>
<sequence>MKAIHENLEGPMEIQEDMALYGMVTGGATLCSGRRLILHGTIAGDLKVQKGARAIVRGTVAGRIYNDGGRVELFGMADAIANASQDAVTIIDPGAHVMGKR</sequence>
<protein>
    <submittedName>
        <fullName evidence="1">Uncharacterized protein</fullName>
    </submittedName>
</protein>
<evidence type="ECO:0000313" key="2">
    <source>
        <dbReference type="Proteomes" id="UP000291572"/>
    </source>
</evidence>
<dbReference type="RefSeq" id="WP_129927036.1">
    <property type="nucleotide sequence ID" value="NZ_SEOO01000025.1"/>
</dbReference>